<evidence type="ECO:0000256" key="1">
    <source>
        <dbReference type="SAM" id="Phobius"/>
    </source>
</evidence>
<feature type="transmembrane region" description="Helical" evidence="1">
    <location>
        <begin position="20"/>
        <end position="40"/>
    </location>
</feature>
<organism evidence="2 3">
    <name type="scientific">Micromonospora aurantiaca</name>
    <name type="common">nom. illeg.</name>
    <dbReference type="NCBI Taxonomy" id="47850"/>
    <lineage>
        <taxon>Bacteria</taxon>
        <taxon>Bacillati</taxon>
        <taxon>Actinomycetota</taxon>
        <taxon>Actinomycetes</taxon>
        <taxon>Micromonosporales</taxon>
        <taxon>Micromonosporaceae</taxon>
        <taxon>Micromonospora</taxon>
    </lineage>
</organism>
<gene>
    <name evidence="2" type="ORF">DVH21_02070</name>
</gene>
<dbReference type="EMBL" id="CP031263">
    <property type="protein sequence ID" value="AXH88809.1"/>
    <property type="molecule type" value="Genomic_DNA"/>
</dbReference>
<dbReference type="AlphaFoldDB" id="A0A6N3JV88"/>
<accession>A0A6N3JV88</accession>
<proteinExistence type="predicted"/>
<dbReference type="RefSeq" id="WP_114918703.1">
    <property type="nucleotide sequence ID" value="NZ_CP031263.1"/>
</dbReference>
<dbReference type="InterPro" id="IPR006311">
    <property type="entry name" value="TAT_signal"/>
</dbReference>
<keyword evidence="1" id="KW-0812">Transmembrane</keyword>
<dbReference type="PROSITE" id="PS51318">
    <property type="entry name" value="TAT"/>
    <property type="match status" value="1"/>
</dbReference>
<evidence type="ECO:0000313" key="3">
    <source>
        <dbReference type="Proteomes" id="UP000253958"/>
    </source>
</evidence>
<reference evidence="2 3" key="1">
    <citation type="submission" date="2018-07" db="EMBL/GenBank/DDBJ databases">
        <authorList>
            <person name="Ye Y."/>
        </authorList>
    </citation>
    <scope>NUCLEOTIDE SEQUENCE [LARGE SCALE GENOMIC DNA]</scope>
    <source>
        <strain evidence="3">H14(2018)</strain>
    </source>
</reference>
<reference evidence="2 3" key="2">
    <citation type="submission" date="2018-08" db="EMBL/GenBank/DDBJ databases">
        <title>Streptomyces kandeliansis sp. nov., an endophytic bacterium isolated from mangrove plant.</title>
        <authorList>
            <person name="Wang R."/>
        </authorList>
    </citation>
    <scope>NUCLEOTIDE SEQUENCE [LARGE SCALE GENOMIC DNA]</scope>
    <source>
        <strain evidence="3">H14(2018)</strain>
    </source>
</reference>
<keyword evidence="1" id="KW-1133">Transmembrane helix</keyword>
<evidence type="ECO:0000313" key="2">
    <source>
        <dbReference type="EMBL" id="AXH88809.1"/>
    </source>
</evidence>
<protein>
    <submittedName>
        <fullName evidence="2">Uncharacterized protein</fullName>
    </submittedName>
</protein>
<name>A0A6N3JV88_9ACTN</name>
<keyword evidence="1" id="KW-0472">Membrane</keyword>
<dbReference type="Proteomes" id="UP000253958">
    <property type="component" value="Chromosome"/>
</dbReference>
<sequence length="181" mass="18377">MTDLPPPPAGTPTPARRRPFLLAVAAGVAVIVIAVVAFALGRGGSDPTPRAAVATSAAAVATPSTRSAADQVECTNIDRAHNAWAGLGLPSTAADVKALNEVTVKMAMDDGDSYLDAVRGYNDQPSKDLAAAIAGYNFELSVVNAQVVIGSGVDDEQAAAVEAAVAKVADKYQAWRAATCS</sequence>